<evidence type="ECO:0000256" key="1">
    <source>
        <dbReference type="ARBA" id="ARBA00004651"/>
    </source>
</evidence>
<organism evidence="7 8">
    <name type="scientific">Streptomyces montanisoli</name>
    <dbReference type="NCBI Taxonomy" id="2798581"/>
    <lineage>
        <taxon>Bacteria</taxon>
        <taxon>Bacillati</taxon>
        <taxon>Actinomycetota</taxon>
        <taxon>Actinomycetes</taxon>
        <taxon>Kitasatosporales</taxon>
        <taxon>Streptomycetaceae</taxon>
        <taxon>Streptomyces</taxon>
    </lineage>
</organism>
<sequence>MTIPRTVRAVQGTDGVGEPHALAKALGLAVIPAVSLGFARFAYALVLPAMRTSLDWSFATAGTLTTANAVGYLAGALAAPVAAARLGERTVLLGGVLVTAASLAASALSGAMAVLLVLRLIAGIAGAAAFIIGGSLAARLGASDRGHSPALLLGVYFAGGGLGVALSGALVPAVLGASHWRAPWLLLGVLSLAVVPGCLPALGTAERRADGAAQARRERWPARTLAALLVSYGLFGAGYIAYMTFIVAFLRQHGAENSQVTVFWVVLGVAAALAGFAWSPVLGRLTGGRGSALLMGVVTVGAALPLVSASTTASYVSALVFGVSFLSVVTAVTACARQSLPARHWTAAIAGLTTVFAIGQCLGPVLAGTLSDGPSGIRAGLAIGAVLLAAGAIAALAQRQNRADAAA</sequence>
<comment type="subcellular location">
    <subcellularLocation>
        <location evidence="1">Cell membrane</location>
        <topology evidence="1">Multi-pass membrane protein</topology>
    </subcellularLocation>
</comment>
<dbReference type="InterPro" id="IPR020846">
    <property type="entry name" value="MFS_dom"/>
</dbReference>
<gene>
    <name evidence="7" type="ORF">JFN87_01035</name>
</gene>
<keyword evidence="8" id="KW-1185">Reference proteome</keyword>
<dbReference type="AlphaFoldDB" id="A0A940MAG7"/>
<feature type="transmembrane region" description="Helical" evidence="5">
    <location>
        <begin position="91"/>
        <end position="114"/>
    </location>
</feature>
<evidence type="ECO:0000259" key="6">
    <source>
        <dbReference type="PROSITE" id="PS50850"/>
    </source>
</evidence>
<dbReference type="RefSeq" id="WP_209337870.1">
    <property type="nucleotide sequence ID" value="NZ_JAGIQL010000002.1"/>
</dbReference>
<evidence type="ECO:0000313" key="8">
    <source>
        <dbReference type="Proteomes" id="UP000670475"/>
    </source>
</evidence>
<dbReference type="Gene3D" id="1.20.1250.20">
    <property type="entry name" value="MFS general substrate transporter like domains"/>
    <property type="match status" value="1"/>
</dbReference>
<keyword evidence="4 5" id="KW-0472">Membrane</keyword>
<feature type="transmembrane region" description="Helical" evidence="5">
    <location>
        <begin position="183"/>
        <end position="204"/>
    </location>
</feature>
<evidence type="ECO:0000256" key="5">
    <source>
        <dbReference type="SAM" id="Phobius"/>
    </source>
</evidence>
<feature type="transmembrane region" description="Helical" evidence="5">
    <location>
        <begin position="120"/>
        <end position="138"/>
    </location>
</feature>
<accession>A0A940MAG7</accession>
<feature type="transmembrane region" description="Helical" evidence="5">
    <location>
        <begin position="379"/>
        <end position="397"/>
    </location>
</feature>
<feature type="transmembrane region" description="Helical" evidence="5">
    <location>
        <begin position="262"/>
        <end position="283"/>
    </location>
</feature>
<evidence type="ECO:0000313" key="7">
    <source>
        <dbReference type="EMBL" id="MBP0456087.1"/>
    </source>
</evidence>
<comment type="caution">
    <text evidence="7">The sequence shown here is derived from an EMBL/GenBank/DDBJ whole genome shotgun (WGS) entry which is preliminary data.</text>
</comment>
<dbReference type="PANTHER" id="PTHR23537">
    <property type="match status" value="1"/>
</dbReference>
<feature type="transmembrane region" description="Helical" evidence="5">
    <location>
        <begin position="150"/>
        <end position="171"/>
    </location>
</feature>
<dbReference type="InterPro" id="IPR036259">
    <property type="entry name" value="MFS_trans_sf"/>
</dbReference>
<feature type="domain" description="Major facilitator superfamily (MFS) profile" evidence="6">
    <location>
        <begin position="25"/>
        <end position="402"/>
    </location>
</feature>
<protein>
    <submittedName>
        <fullName evidence="7">YbfB/YjiJ family MFS transporter</fullName>
    </submittedName>
</protein>
<evidence type="ECO:0000256" key="3">
    <source>
        <dbReference type="ARBA" id="ARBA00022989"/>
    </source>
</evidence>
<dbReference type="GO" id="GO:0022857">
    <property type="term" value="F:transmembrane transporter activity"/>
    <property type="evidence" value="ECO:0007669"/>
    <property type="project" value="InterPro"/>
</dbReference>
<dbReference type="GO" id="GO:0005886">
    <property type="term" value="C:plasma membrane"/>
    <property type="evidence" value="ECO:0007669"/>
    <property type="project" value="UniProtKB-SubCell"/>
</dbReference>
<name>A0A940MAG7_9ACTN</name>
<reference evidence="7" key="1">
    <citation type="submission" date="2021-03" db="EMBL/GenBank/DDBJ databases">
        <title>Whole genome sequence of Streptomyces bomunensis MMS17-BM035.</title>
        <authorList>
            <person name="Lee J.H."/>
        </authorList>
    </citation>
    <scope>NUCLEOTIDE SEQUENCE</scope>
    <source>
        <strain evidence="7">MMS17-BM035</strain>
    </source>
</reference>
<feature type="transmembrane region" description="Helical" evidence="5">
    <location>
        <begin position="225"/>
        <end position="250"/>
    </location>
</feature>
<dbReference type="PANTHER" id="PTHR23537:SF1">
    <property type="entry name" value="SUGAR TRANSPORTER"/>
    <property type="match status" value="1"/>
</dbReference>
<feature type="transmembrane region" description="Helical" evidence="5">
    <location>
        <begin position="58"/>
        <end position="79"/>
    </location>
</feature>
<dbReference type="SUPFAM" id="SSF103473">
    <property type="entry name" value="MFS general substrate transporter"/>
    <property type="match status" value="1"/>
</dbReference>
<dbReference type="EMBL" id="JAGIQL010000002">
    <property type="protein sequence ID" value="MBP0456087.1"/>
    <property type="molecule type" value="Genomic_DNA"/>
</dbReference>
<dbReference type="InterPro" id="IPR010645">
    <property type="entry name" value="MFS_4"/>
</dbReference>
<feature type="transmembrane region" description="Helical" evidence="5">
    <location>
        <begin position="21"/>
        <end position="46"/>
    </location>
</feature>
<feature type="transmembrane region" description="Helical" evidence="5">
    <location>
        <begin position="290"/>
        <end position="309"/>
    </location>
</feature>
<dbReference type="Proteomes" id="UP000670475">
    <property type="component" value="Unassembled WGS sequence"/>
</dbReference>
<dbReference type="Pfam" id="PF06779">
    <property type="entry name" value="MFS_4"/>
    <property type="match status" value="1"/>
</dbReference>
<evidence type="ECO:0000256" key="4">
    <source>
        <dbReference type="ARBA" id="ARBA00023136"/>
    </source>
</evidence>
<feature type="transmembrane region" description="Helical" evidence="5">
    <location>
        <begin position="315"/>
        <end position="335"/>
    </location>
</feature>
<keyword evidence="3 5" id="KW-1133">Transmembrane helix</keyword>
<dbReference type="PROSITE" id="PS50850">
    <property type="entry name" value="MFS"/>
    <property type="match status" value="1"/>
</dbReference>
<keyword evidence="2 5" id="KW-0812">Transmembrane</keyword>
<proteinExistence type="predicted"/>
<evidence type="ECO:0000256" key="2">
    <source>
        <dbReference type="ARBA" id="ARBA00022692"/>
    </source>
</evidence>
<feature type="transmembrane region" description="Helical" evidence="5">
    <location>
        <begin position="347"/>
        <end position="367"/>
    </location>
</feature>